<evidence type="ECO:0000256" key="2">
    <source>
        <dbReference type="ARBA" id="ARBA00007055"/>
    </source>
</evidence>
<evidence type="ECO:0000256" key="7">
    <source>
        <dbReference type="ARBA" id="ARBA00023114"/>
    </source>
</evidence>
<dbReference type="GO" id="GO:0006811">
    <property type="term" value="P:monoatomic ion transport"/>
    <property type="evidence" value="ECO:0007669"/>
    <property type="project" value="UniProtKB-KW"/>
</dbReference>
<evidence type="ECO:0000256" key="10">
    <source>
        <dbReference type="SAM" id="SignalP"/>
    </source>
</evidence>
<dbReference type="PANTHER" id="PTHR38762:SF1">
    <property type="entry name" value="CRYPTIC OUTER MEMBRANE PORIN BGLH-RELATED"/>
    <property type="match status" value="1"/>
</dbReference>
<feature type="chain" id="PRO_5020850918" description="Maltoporin" evidence="10">
    <location>
        <begin position="27"/>
        <end position="420"/>
    </location>
</feature>
<keyword evidence="10" id="KW-0732">Signal</keyword>
<keyword evidence="7" id="KW-0626">Porin</keyword>
<organism evidence="11 12">
    <name type="scientific">Palleronia sediminis</name>
    <dbReference type="NCBI Taxonomy" id="2547833"/>
    <lineage>
        <taxon>Bacteria</taxon>
        <taxon>Pseudomonadati</taxon>
        <taxon>Pseudomonadota</taxon>
        <taxon>Alphaproteobacteria</taxon>
        <taxon>Rhodobacterales</taxon>
        <taxon>Roseobacteraceae</taxon>
        <taxon>Palleronia</taxon>
    </lineage>
</organism>
<keyword evidence="5" id="KW-0812">Transmembrane</keyword>
<evidence type="ECO:0000256" key="1">
    <source>
        <dbReference type="ARBA" id="ARBA00004571"/>
    </source>
</evidence>
<evidence type="ECO:0000256" key="9">
    <source>
        <dbReference type="ARBA" id="ARBA00023237"/>
    </source>
</evidence>
<keyword evidence="3" id="KW-0813">Transport</keyword>
<dbReference type="GO" id="GO:0015144">
    <property type="term" value="F:carbohydrate transmembrane transporter activity"/>
    <property type="evidence" value="ECO:0007669"/>
    <property type="project" value="TreeGrafter"/>
</dbReference>
<feature type="signal peptide" evidence="10">
    <location>
        <begin position="1"/>
        <end position="26"/>
    </location>
</feature>
<gene>
    <name evidence="11" type="ORF">E2L08_04000</name>
</gene>
<keyword evidence="12" id="KW-1185">Reference proteome</keyword>
<keyword evidence="6" id="KW-0406">Ion transport</keyword>
<evidence type="ECO:0000256" key="5">
    <source>
        <dbReference type="ARBA" id="ARBA00022692"/>
    </source>
</evidence>
<evidence type="ECO:0000256" key="4">
    <source>
        <dbReference type="ARBA" id="ARBA00022452"/>
    </source>
</evidence>
<protein>
    <recommendedName>
        <fullName evidence="13">Maltoporin</fullName>
    </recommendedName>
</protein>
<sequence>MAEGFAMSRVLGVAAALSLVAQVGLAQDGGSGDPGWPVIYEGETFKIESFGYLRSGVGARFGGGGQRCFQLPDAPAKYRLGNECETYIEPGLTLTFGDRSGGPTVEAHFRAAFNGGPLNDYDDWDSFLVESWLALDNFTETGALAGARVWAGQRFYYRQDTHIHDFYYWNATGLGVGIDQIPFGKGELSLALFEHSTYDVETALDEGSPYRRIEARIESWEVNEDLTLRGALDLRFAKDEYTTRADGGGLLSVEAERGGVLGGSLSLTGQLGWGAGHTMFYFSDADARDEEVGARLIATHLVNLDRDFSMQSTAVAELQSHGREWYSLGARPIWRIAGDLHFALEAGIDVTSDDGDTDVLGKATLALEWKPGGPDFFDRPSFRAYVTHADWNAEADRGGFASAYDHTRGTTYGLQVEHWW</sequence>
<dbReference type="GO" id="GO:0015774">
    <property type="term" value="P:polysaccharide transport"/>
    <property type="evidence" value="ECO:0007669"/>
    <property type="project" value="TreeGrafter"/>
</dbReference>
<comment type="caution">
    <text evidence="11">The sequence shown here is derived from an EMBL/GenBank/DDBJ whole genome shotgun (WGS) entry which is preliminary data.</text>
</comment>
<dbReference type="Gene3D" id="2.40.170.10">
    <property type="entry name" value="Porin, LamB type"/>
    <property type="match status" value="1"/>
</dbReference>
<name>A0A4R6AJC3_9RHOB</name>
<evidence type="ECO:0008006" key="13">
    <source>
        <dbReference type="Google" id="ProtNLM"/>
    </source>
</evidence>
<dbReference type="InterPro" id="IPR050286">
    <property type="entry name" value="G_neg_Bact_CarbUptk_Porin"/>
</dbReference>
<comment type="similarity">
    <text evidence="2">Belongs to the porin LamB (TC 1.B.3) family.</text>
</comment>
<dbReference type="AlphaFoldDB" id="A0A4R6AJC3"/>
<keyword evidence="8" id="KW-0472">Membrane</keyword>
<comment type="subcellular location">
    <subcellularLocation>
        <location evidence="1">Cell outer membrane</location>
        <topology evidence="1">Multi-pass membrane protein</topology>
    </subcellularLocation>
</comment>
<dbReference type="InterPro" id="IPR036998">
    <property type="entry name" value="Porin_LamB_sf"/>
</dbReference>
<evidence type="ECO:0000256" key="3">
    <source>
        <dbReference type="ARBA" id="ARBA00022448"/>
    </source>
</evidence>
<dbReference type="RefSeq" id="WP_133395776.1">
    <property type="nucleotide sequence ID" value="NZ_SNAA01000003.1"/>
</dbReference>
<dbReference type="SUPFAM" id="SSF56935">
    <property type="entry name" value="Porins"/>
    <property type="match status" value="1"/>
</dbReference>
<proteinExistence type="inferred from homology"/>
<evidence type="ECO:0000256" key="6">
    <source>
        <dbReference type="ARBA" id="ARBA00023065"/>
    </source>
</evidence>
<keyword evidence="9" id="KW-0998">Cell outer membrane</keyword>
<evidence type="ECO:0000256" key="8">
    <source>
        <dbReference type="ARBA" id="ARBA00023136"/>
    </source>
</evidence>
<evidence type="ECO:0000313" key="11">
    <source>
        <dbReference type="EMBL" id="TDL81826.1"/>
    </source>
</evidence>
<dbReference type="Proteomes" id="UP000295701">
    <property type="component" value="Unassembled WGS sequence"/>
</dbReference>
<accession>A0A4R6AJC3</accession>
<dbReference type="GO" id="GO:0046930">
    <property type="term" value="C:pore complex"/>
    <property type="evidence" value="ECO:0007669"/>
    <property type="project" value="UniProtKB-KW"/>
</dbReference>
<dbReference type="EMBL" id="SNAA01000003">
    <property type="protein sequence ID" value="TDL81826.1"/>
    <property type="molecule type" value="Genomic_DNA"/>
</dbReference>
<dbReference type="GO" id="GO:0009279">
    <property type="term" value="C:cell outer membrane"/>
    <property type="evidence" value="ECO:0007669"/>
    <property type="project" value="UniProtKB-SubCell"/>
</dbReference>
<dbReference type="OrthoDB" id="106611at2"/>
<dbReference type="GO" id="GO:0015288">
    <property type="term" value="F:porin activity"/>
    <property type="evidence" value="ECO:0007669"/>
    <property type="project" value="UniProtKB-KW"/>
</dbReference>
<keyword evidence="4" id="KW-1134">Transmembrane beta strand</keyword>
<dbReference type="Pfam" id="PF02264">
    <property type="entry name" value="LamB"/>
    <property type="match status" value="1"/>
</dbReference>
<evidence type="ECO:0000313" key="12">
    <source>
        <dbReference type="Proteomes" id="UP000295701"/>
    </source>
</evidence>
<dbReference type="PANTHER" id="PTHR38762">
    <property type="entry name" value="CRYPTIC OUTER MEMBRANE PORIN BGLH-RELATED"/>
    <property type="match status" value="1"/>
</dbReference>
<reference evidence="11 12" key="1">
    <citation type="submission" date="2019-03" db="EMBL/GenBank/DDBJ databases">
        <title>Primorskyibacter sp. SS33 isolated from sediments.</title>
        <authorList>
            <person name="Xunke S."/>
        </authorList>
    </citation>
    <scope>NUCLEOTIDE SEQUENCE [LARGE SCALE GENOMIC DNA]</scope>
    <source>
        <strain evidence="11 12">SS33</strain>
    </source>
</reference>
<dbReference type="InterPro" id="IPR003192">
    <property type="entry name" value="Porin_LamB"/>
</dbReference>